<accession>A0ACB8BDV4</accession>
<gene>
    <name evidence="1" type="ORF">BV22DRAFT_1036281</name>
</gene>
<reference evidence="1" key="1">
    <citation type="journal article" date="2021" name="New Phytol.">
        <title>Evolutionary innovations through gain and loss of genes in the ectomycorrhizal Boletales.</title>
        <authorList>
            <person name="Wu G."/>
            <person name="Miyauchi S."/>
            <person name="Morin E."/>
            <person name="Kuo A."/>
            <person name="Drula E."/>
            <person name="Varga T."/>
            <person name="Kohler A."/>
            <person name="Feng B."/>
            <person name="Cao Y."/>
            <person name="Lipzen A."/>
            <person name="Daum C."/>
            <person name="Hundley H."/>
            <person name="Pangilinan J."/>
            <person name="Johnson J."/>
            <person name="Barry K."/>
            <person name="LaButti K."/>
            <person name="Ng V."/>
            <person name="Ahrendt S."/>
            <person name="Min B."/>
            <person name="Choi I.G."/>
            <person name="Park H."/>
            <person name="Plett J.M."/>
            <person name="Magnuson J."/>
            <person name="Spatafora J.W."/>
            <person name="Nagy L.G."/>
            <person name="Henrissat B."/>
            <person name="Grigoriev I.V."/>
            <person name="Yang Z.L."/>
            <person name="Xu J."/>
            <person name="Martin F.M."/>
        </authorList>
    </citation>
    <scope>NUCLEOTIDE SEQUENCE</scope>
    <source>
        <strain evidence="1">KUC20120723A-06</strain>
    </source>
</reference>
<dbReference type="Proteomes" id="UP000790709">
    <property type="component" value="Unassembled WGS sequence"/>
</dbReference>
<protein>
    <submittedName>
        <fullName evidence="1">Uncharacterized protein</fullName>
    </submittedName>
</protein>
<proteinExistence type="predicted"/>
<sequence length="70" mass="7548">MDARPRDVNFILLAVAVSGIYLLAGIHRSINVNIYYNSLNVSHSDDSVVQTVVGENEDCDAGEAGRQPST</sequence>
<keyword evidence="2" id="KW-1185">Reference proteome</keyword>
<organism evidence="1 2">
    <name type="scientific">Leucogyrophana mollusca</name>
    <dbReference type="NCBI Taxonomy" id="85980"/>
    <lineage>
        <taxon>Eukaryota</taxon>
        <taxon>Fungi</taxon>
        <taxon>Dikarya</taxon>
        <taxon>Basidiomycota</taxon>
        <taxon>Agaricomycotina</taxon>
        <taxon>Agaricomycetes</taxon>
        <taxon>Agaricomycetidae</taxon>
        <taxon>Boletales</taxon>
        <taxon>Boletales incertae sedis</taxon>
        <taxon>Leucogyrophana</taxon>
    </lineage>
</organism>
<name>A0ACB8BDV4_9AGAM</name>
<comment type="caution">
    <text evidence="1">The sequence shown here is derived from an EMBL/GenBank/DDBJ whole genome shotgun (WGS) entry which is preliminary data.</text>
</comment>
<evidence type="ECO:0000313" key="2">
    <source>
        <dbReference type="Proteomes" id="UP000790709"/>
    </source>
</evidence>
<dbReference type="EMBL" id="MU266452">
    <property type="protein sequence ID" value="KAH7923433.1"/>
    <property type="molecule type" value="Genomic_DNA"/>
</dbReference>
<evidence type="ECO:0000313" key="1">
    <source>
        <dbReference type="EMBL" id="KAH7923433.1"/>
    </source>
</evidence>